<dbReference type="Pfam" id="PF00008">
    <property type="entry name" value="EGF"/>
    <property type="match status" value="1"/>
</dbReference>
<evidence type="ECO:0000256" key="5">
    <source>
        <dbReference type="ARBA" id="ARBA00014005"/>
    </source>
</evidence>
<dbReference type="PANTHER" id="PTHR12932">
    <property type="entry name" value="P25 ALPHA-RELATED"/>
    <property type="match status" value="1"/>
</dbReference>
<keyword evidence="21" id="KW-1185">Reference proteome</keyword>
<dbReference type="Pfam" id="PF22914">
    <property type="entry name" value="Fibulin_C"/>
    <property type="match status" value="1"/>
</dbReference>
<feature type="compositionally biased region" description="Polar residues" evidence="15">
    <location>
        <begin position="807"/>
        <end position="820"/>
    </location>
</feature>
<dbReference type="InterPro" id="IPR026823">
    <property type="entry name" value="cEGF"/>
</dbReference>
<dbReference type="InterPro" id="IPR008907">
    <property type="entry name" value="TPP/p25"/>
</dbReference>
<feature type="disulfide bond" evidence="14">
    <location>
        <begin position="104"/>
        <end position="131"/>
    </location>
</feature>
<dbReference type="InterPro" id="IPR000152">
    <property type="entry name" value="EGF-type_Asp/Asn_hydroxyl_site"/>
</dbReference>
<evidence type="ECO:0000256" key="10">
    <source>
        <dbReference type="ARBA" id="ARBA00022737"/>
    </source>
</evidence>
<evidence type="ECO:0000313" key="20">
    <source>
        <dbReference type="EMBL" id="KAJ7426397.1"/>
    </source>
</evidence>
<comment type="caution">
    <text evidence="20">The sequence shown here is derived from an EMBL/GenBank/DDBJ whole genome shotgun (WGS) entry which is preliminary data.</text>
</comment>
<feature type="transmembrane region" description="Helical" evidence="16">
    <location>
        <begin position="456"/>
        <end position="477"/>
    </location>
</feature>
<organism evidence="20 21">
    <name type="scientific">Willisornis vidua</name>
    <name type="common">Xingu scale-backed antbird</name>
    <dbReference type="NCBI Taxonomy" id="1566151"/>
    <lineage>
        <taxon>Eukaryota</taxon>
        <taxon>Metazoa</taxon>
        <taxon>Chordata</taxon>
        <taxon>Craniata</taxon>
        <taxon>Vertebrata</taxon>
        <taxon>Euteleostomi</taxon>
        <taxon>Archelosauria</taxon>
        <taxon>Archosauria</taxon>
        <taxon>Dinosauria</taxon>
        <taxon>Saurischia</taxon>
        <taxon>Theropoda</taxon>
        <taxon>Coelurosauria</taxon>
        <taxon>Aves</taxon>
        <taxon>Neognathae</taxon>
        <taxon>Neoaves</taxon>
        <taxon>Telluraves</taxon>
        <taxon>Australaves</taxon>
        <taxon>Passeriformes</taxon>
        <taxon>Thamnophilidae</taxon>
        <taxon>Willisornis</taxon>
    </lineage>
</organism>
<dbReference type="PROSITE" id="PS00010">
    <property type="entry name" value="ASX_HYDROXYL"/>
    <property type="match status" value="2"/>
</dbReference>
<dbReference type="Pfam" id="PF05517">
    <property type="entry name" value="p25-alpha"/>
    <property type="match status" value="1"/>
</dbReference>
<evidence type="ECO:0000256" key="2">
    <source>
        <dbReference type="ARBA" id="ARBA00004498"/>
    </source>
</evidence>
<dbReference type="PROSITE" id="PS50923">
    <property type="entry name" value="SUSHI"/>
    <property type="match status" value="1"/>
</dbReference>
<dbReference type="CDD" id="cd00054">
    <property type="entry name" value="EGF_CA"/>
    <property type="match status" value="2"/>
</dbReference>
<keyword evidence="7" id="KW-0964">Secreted</keyword>
<keyword evidence="14" id="KW-0768">Sushi</keyword>
<dbReference type="InterPro" id="IPR001881">
    <property type="entry name" value="EGF-like_Ca-bd_dom"/>
</dbReference>
<feature type="chain" id="PRO_5045794232" description="Tubulin polymerization-promoting protein family member 3" evidence="17">
    <location>
        <begin position="23"/>
        <end position="1079"/>
    </location>
</feature>
<dbReference type="Pfam" id="PF12662">
    <property type="entry name" value="cEGF"/>
    <property type="match status" value="1"/>
</dbReference>
<comment type="similarity">
    <text evidence="4">Belongs to the TPPP family.</text>
</comment>
<accession>A0ABQ9DV64</accession>
<keyword evidence="10" id="KW-0677">Repeat</keyword>
<dbReference type="InterPro" id="IPR011992">
    <property type="entry name" value="EF-hand-dom_pair"/>
</dbReference>
<feature type="compositionally biased region" description="Basic and acidic residues" evidence="15">
    <location>
        <begin position="1037"/>
        <end position="1056"/>
    </location>
</feature>
<keyword evidence="7" id="KW-0272">Extracellular matrix</keyword>
<feature type="region of interest" description="Disordered" evidence="15">
    <location>
        <begin position="679"/>
        <end position="750"/>
    </location>
</feature>
<feature type="region of interest" description="Disordered" evidence="15">
    <location>
        <begin position="1035"/>
        <end position="1056"/>
    </location>
</feature>
<keyword evidence="16" id="KW-0812">Transmembrane</keyword>
<reference evidence="20" key="1">
    <citation type="submission" date="2019-10" db="EMBL/GenBank/DDBJ databases">
        <authorList>
            <person name="Soares A.E.R."/>
            <person name="Aleixo A."/>
            <person name="Schneider P."/>
            <person name="Miyaki C.Y."/>
            <person name="Schneider M.P."/>
            <person name="Mello C."/>
            <person name="Vasconcelos A.T.R."/>
        </authorList>
    </citation>
    <scope>NUCLEOTIDE SEQUENCE</scope>
    <source>
        <tissue evidence="20">Muscle</tissue>
    </source>
</reference>
<keyword evidence="6" id="KW-0963">Cytoplasm</keyword>
<dbReference type="InterPro" id="IPR000436">
    <property type="entry name" value="Sushi_SCR_CCP_dom"/>
</dbReference>
<keyword evidence="16" id="KW-1133">Transmembrane helix</keyword>
<dbReference type="EMBL" id="WHWB01032219">
    <property type="protein sequence ID" value="KAJ7426397.1"/>
    <property type="molecule type" value="Genomic_DNA"/>
</dbReference>
<evidence type="ECO:0000256" key="14">
    <source>
        <dbReference type="PROSITE-ProRule" id="PRU00302"/>
    </source>
</evidence>
<dbReference type="InterPro" id="IPR055088">
    <property type="entry name" value="Fibulin_C"/>
</dbReference>
<keyword evidence="12" id="KW-0206">Cytoskeleton</keyword>
<keyword evidence="17" id="KW-0732">Signal</keyword>
<dbReference type="SMART" id="SM00179">
    <property type="entry name" value="EGF_CA"/>
    <property type="match status" value="3"/>
</dbReference>
<feature type="domain" description="Sushi" evidence="19">
    <location>
        <begin position="76"/>
        <end position="133"/>
    </location>
</feature>
<dbReference type="PROSITE" id="PS50026">
    <property type="entry name" value="EGF_3"/>
    <property type="match status" value="1"/>
</dbReference>
<evidence type="ECO:0000256" key="7">
    <source>
        <dbReference type="ARBA" id="ARBA00022530"/>
    </source>
</evidence>
<dbReference type="Gene3D" id="1.10.238.10">
    <property type="entry name" value="EF-hand"/>
    <property type="match status" value="1"/>
</dbReference>
<evidence type="ECO:0000256" key="6">
    <source>
        <dbReference type="ARBA" id="ARBA00022490"/>
    </source>
</evidence>
<evidence type="ECO:0000256" key="11">
    <source>
        <dbReference type="ARBA" id="ARBA00023157"/>
    </source>
</evidence>
<feature type="region of interest" description="Disordered" evidence="15">
    <location>
        <begin position="807"/>
        <end position="839"/>
    </location>
</feature>
<evidence type="ECO:0000256" key="8">
    <source>
        <dbReference type="ARBA" id="ARBA00022536"/>
    </source>
</evidence>
<dbReference type="Proteomes" id="UP001145742">
    <property type="component" value="Unassembled WGS sequence"/>
</dbReference>
<feature type="signal peptide" evidence="17">
    <location>
        <begin position="1"/>
        <end position="22"/>
    </location>
</feature>
<dbReference type="InterPro" id="IPR009030">
    <property type="entry name" value="Growth_fac_rcpt_cys_sf"/>
</dbReference>
<name>A0ABQ9DV64_9PASS</name>
<gene>
    <name evidence="20" type="ORF">WISP_15866</name>
</gene>
<dbReference type="SMART" id="SM00181">
    <property type="entry name" value="EGF"/>
    <property type="match status" value="4"/>
</dbReference>
<keyword evidence="16" id="KW-0472">Membrane</keyword>
<dbReference type="Pfam" id="PF00084">
    <property type="entry name" value="Sushi"/>
    <property type="match status" value="1"/>
</dbReference>
<proteinExistence type="inferred from homology"/>
<keyword evidence="8 13" id="KW-0245">EGF-like domain</keyword>
<evidence type="ECO:0000256" key="13">
    <source>
        <dbReference type="PROSITE-ProRule" id="PRU00076"/>
    </source>
</evidence>
<evidence type="ECO:0000256" key="16">
    <source>
        <dbReference type="SAM" id="Phobius"/>
    </source>
</evidence>
<dbReference type="SUPFAM" id="SSF47473">
    <property type="entry name" value="EF-hand"/>
    <property type="match status" value="1"/>
</dbReference>
<comment type="caution">
    <text evidence="13">Lacks conserved residue(s) required for the propagation of feature annotation.</text>
</comment>
<dbReference type="Gene3D" id="2.10.70.10">
    <property type="entry name" value="Complement Module, domain 1"/>
    <property type="match status" value="1"/>
</dbReference>
<keyword evidence="11 13" id="KW-1015">Disulfide bond</keyword>
<comment type="similarity">
    <text evidence="3">Belongs to the fibulin family.</text>
</comment>
<dbReference type="CDD" id="cd00033">
    <property type="entry name" value="CCP"/>
    <property type="match status" value="1"/>
</dbReference>
<evidence type="ECO:0000259" key="18">
    <source>
        <dbReference type="PROSITE" id="PS50026"/>
    </source>
</evidence>
<dbReference type="PROSITE" id="PS00022">
    <property type="entry name" value="EGF_1"/>
    <property type="match status" value="1"/>
</dbReference>
<feature type="region of interest" description="Disordered" evidence="15">
    <location>
        <begin position="625"/>
        <end position="657"/>
    </location>
</feature>
<dbReference type="SMART" id="SM00032">
    <property type="entry name" value="CCP"/>
    <property type="match status" value="1"/>
</dbReference>
<feature type="domain" description="EGF-like" evidence="18">
    <location>
        <begin position="133"/>
        <end position="169"/>
    </location>
</feature>
<dbReference type="InterPro" id="IPR035976">
    <property type="entry name" value="Sushi/SCR/CCP_sf"/>
</dbReference>
<dbReference type="PRINTS" id="PR00010">
    <property type="entry name" value="EGFBLOOD"/>
</dbReference>
<sequence>MLLIPLPVWLALGILQLPLSSPQECLNRQQVLSVVRQMQKLLAVQEAAHLRGTRGLRQQLSNLQSHLQRQPTKRNETCPPLAVPLNGRMLGRSVRTGHDVHFVCDTGFRLVGSETRTCRHNRTWSGTQPFCRSIDDCSSNPCANSGTCVDGIQNYTCLCPPGWSGSSCQSPIYSYWVTVSNTSFSRQPRCAEGRSGSRRCSCDTGFQLRAGGVCQDVDECQLYQSSPQTRICLHDCLNLPGSYRCLCPPGYLLHADRNACEDVNECAGKQHNCTQGDFCINTFGGHRCVRPKCPPPRHNTSYIKTSAFQCERNPCPMDSRACHLAATSISFHYLPLQANRTVPRVLFKMSTTRFVGDSLRFAITGGRGQSVFSVRRSDQQTGELLLTSPVAGPATLEVELEMSEFSRKVLLGKHIFKMNICNKPHNKISPEDLGEAVPEVQVQRARRNGWSWPLHLFQIIAWLLYLFFALVGFGILVPLLPRHWLPAGYIVLNFAAEALLLFPSACVSSLLPIVVLHLETRIQTVSIDPADANVREKNYLGPLATFNRNQHAHVIENHHCHVCDVDVLFLNSVLSAILGLGLLLLVAFYVFVEFFIDPTMLRSDQHFDVWHRLTTYEYILQQRPQQEAGKVDKQQESCSSQVRPNQEADLLSGNPGYADPGIQVVEFSTVTSGKGFPKLYVHNKEGDPEQGSTPDPPSLHFAVPSQQQKKRRKKVHKASSSAMDSGSKERATCQLSFPDPQSEFPAMATATSPSHSLHLLVPASLPRAAVPPGTMSLIQAAGPPADYHSESAESMDEIPVAQTLLGSTALQGPPKNNLSNCEHYPLSADNPRGDRKKNLYSEHKPQDQLELLQKVANISSSHLLQDGMIRALMLLTAAKSCRAAAGWMLQPVLPGLLSGVTSPMAGNAEMASLEESFRKFAIYGDTKATGQEMNGKNWAKLCKDCKVTDGKSVTGTDVDIVFSKVKGKTARVINYEEFKKALEELAPKRFKDKSKEEAYEAICQLVAGKEPINVGVTKAKTVGAVERLTDTSKYTGSHKERFDESGKGKGKSGRENIVDTSGYVSAYKNAGTYDAKVKK</sequence>
<keyword evidence="9" id="KW-0493">Microtubule</keyword>
<feature type="compositionally biased region" description="Basic residues" evidence="15">
    <location>
        <begin position="708"/>
        <end position="717"/>
    </location>
</feature>
<dbReference type="PANTHER" id="PTHR12932:SF16">
    <property type="entry name" value="TUBULIN POLYMERIZATION-PROMOTING PROTEIN FAMILY MEMBER 3"/>
    <property type="match status" value="1"/>
</dbReference>
<evidence type="ECO:0000256" key="17">
    <source>
        <dbReference type="SAM" id="SignalP"/>
    </source>
</evidence>
<evidence type="ECO:0000256" key="15">
    <source>
        <dbReference type="SAM" id="MobiDB-lite"/>
    </source>
</evidence>
<dbReference type="InterPro" id="IPR000742">
    <property type="entry name" value="EGF"/>
</dbReference>
<comment type="subcellular location">
    <subcellularLocation>
        <location evidence="1">Cytoplasm</location>
        <location evidence="1">Cytoskeleton</location>
    </subcellularLocation>
    <subcellularLocation>
        <location evidence="2">Secreted</location>
        <location evidence="2">Extracellular space</location>
        <location evidence="2">Extracellular matrix</location>
    </subcellularLocation>
</comment>
<dbReference type="SUPFAM" id="SSF57535">
    <property type="entry name" value="Complement control module/SCR domain"/>
    <property type="match status" value="1"/>
</dbReference>
<evidence type="ECO:0000256" key="4">
    <source>
        <dbReference type="ARBA" id="ARBA00010994"/>
    </source>
</evidence>
<evidence type="ECO:0000259" key="19">
    <source>
        <dbReference type="PROSITE" id="PS50923"/>
    </source>
</evidence>
<evidence type="ECO:0000256" key="3">
    <source>
        <dbReference type="ARBA" id="ARBA00006127"/>
    </source>
</evidence>
<evidence type="ECO:0000256" key="9">
    <source>
        <dbReference type="ARBA" id="ARBA00022701"/>
    </source>
</evidence>
<evidence type="ECO:0000256" key="12">
    <source>
        <dbReference type="ARBA" id="ARBA00023212"/>
    </source>
</evidence>
<evidence type="ECO:0000313" key="21">
    <source>
        <dbReference type="Proteomes" id="UP001145742"/>
    </source>
</evidence>
<protein>
    <recommendedName>
        <fullName evidence="5">Tubulin polymerization-promoting protein family member 3</fullName>
    </recommendedName>
</protein>
<evidence type="ECO:0000256" key="1">
    <source>
        <dbReference type="ARBA" id="ARBA00004245"/>
    </source>
</evidence>
<dbReference type="Gene3D" id="2.10.25.10">
    <property type="entry name" value="Laminin"/>
    <property type="match status" value="4"/>
</dbReference>
<feature type="disulfide bond" evidence="13">
    <location>
        <begin position="159"/>
        <end position="168"/>
    </location>
</feature>
<dbReference type="SUPFAM" id="SSF57184">
    <property type="entry name" value="Growth factor receptor domain"/>
    <property type="match status" value="1"/>
</dbReference>
<feature type="transmembrane region" description="Helical" evidence="16">
    <location>
        <begin position="574"/>
        <end position="596"/>
    </location>
</feature>
<dbReference type="PROSITE" id="PS01186">
    <property type="entry name" value="EGF_2"/>
    <property type="match status" value="2"/>
</dbReference>